<dbReference type="Gene3D" id="3.40.50.1980">
    <property type="entry name" value="Nitrogenase molybdenum iron protein domain"/>
    <property type="match status" value="2"/>
</dbReference>
<evidence type="ECO:0000313" key="4">
    <source>
        <dbReference type="Proteomes" id="UP000283063"/>
    </source>
</evidence>
<dbReference type="Proteomes" id="UP000283063">
    <property type="component" value="Chromosome"/>
</dbReference>
<keyword evidence="4" id="KW-1185">Reference proteome</keyword>
<dbReference type="PANTHER" id="PTHR30535:SF34">
    <property type="entry name" value="MOLYBDATE-BINDING PROTEIN MOLA"/>
    <property type="match status" value="1"/>
</dbReference>
<dbReference type="PROSITE" id="PS50983">
    <property type="entry name" value="FE_B12_PBP"/>
    <property type="match status" value="1"/>
</dbReference>
<feature type="domain" description="Fe/B12 periplasmic-binding" evidence="2">
    <location>
        <begin position="50"/>
        <end position="354"/>
    </location>
</feature>
<dbReference type="Pfam" id="PF01497">
    <property type="entry name" value="Peripla_BP_2"/>
    <property type="match status" value="1"/>
</dbReference>
<dbReference type="PANTHER" id="PTHR30535">
    <property type="entry name" value="VITAMIN B12-BINDING PROTEIN"/>
    <property type="match status" value="1"/>
</dbReference>
<accession>A0A3T0N1T5</accession>
<dbReference type="SUPFAM" id="SSF53807">
    <property type="entry name" value="Helical backbone' metal receptor"/>
    <property type="match status" value="1"/>
</dbReference>
<proteinExistence type="predicted"/>
<evidence type="ECO:0000259" key="2">
    <source>
        <dbReference type="PROSITE" id="PS50983"/>
    </source>
</evidence>
<dbReference type="CDD" id="cd01139">
    <property type="entry name" value="TroA_f"/>
    <property type="match status" value="1"/>
</dbReference>
<dbReference type="EMBL" id="CP033219">
    <property type="protein sequence ID" value="AZV77974.1"/>
    <property type="molecule type" value="Genomic_DNA"/>
</dbReference>
<gene>
    <name evidence="3" type="ORF">EBB79_08745</name>
</gene>
<sequence>MKVSSLARGLCSATAATAISFASATIAPAETITVTDIAGRTVEVEKNPSKVVIGEGRMIYSIGLLDQDNPFQRIVGWKDDMVKYDPDAYRKYRAAFPQATDIPSFGSPYADEWNLESVISLGTEVVLMNLGNLLKAQESGIIEKLEEAGVATVFVDFRQDPTQNTIPSVQLLGRIFDKREEADAFSDYYQSQMKLIYSRVNSIPIEERPIVFIERAAGYNPDKCCNTFGAANMGRLVDLAGGRNWGSFKTPGFSAKVSLEALFADDPEVIIGTGANWAEANPATAAVLFGYEADEAAVQERLSALASREGWGELQAVKNSRFHSIYHQFYNSPYHFVAMQSFAKWLHPELFEDVDPEATMVELHDKFLPISYSGVFWGSLDAK</sequence>
<evidence type="ECO:0000313" key="3">
    <source>
        <dbReference type="EMBL" id="AZV77974.1"/>
    </source>
</evidence>
<dbReference type="OrthoDB" id="9775594at2"/>
<name>A0A3T0N1T5_9RHOB</name>
<protein>
    <submittedName>
        <fullName evidence="3">ABC transporter substrate-binding protein</fullName>
    </submittedName>
</protein>
<reference evidence="3 4" key="1">
    <citation type="submission" date="2018-10" db="EMBL/GenBank/DDBJ databases">
        <title>Parasedimentitalea marina sp. nov., a psychrophilic bacterium isolated from deep seawater of the New Britain Trench.</title>
        <authorList>
            <person name="Cao J."/>
        </authorList>
    </citation>
    <scope>NUCLEOTIDE SEQUENCE [LARGE SCALE GENOMIC DNA]</scope>
    <source>
        <strain evidence="3 4">W43</strain>
    </source>
</reference>
<organism evidence="3 4">
    <name type="scientific">Parasedimentitalea marina</name>
    <dbReference type="NCBI Taxonomy" id="2483033"/>
    <lineage>
        <taxon>Bacteria</taxon>
        <taxon>Pseudomonadati</taxon>
        <taxon>Pseudomonadota</taxon>
        <taxon>Alphaproteobacteria</taxon>
        <taxon>Rhodobacterales</taxon>
        <taxon>Paracoccaceae</taxon>
        <taxon>Parasedimentitalea</taxon>
    </lineage>
</organism>
<dbReference type="InterPro" id="IPR002491">
    <property type="entry name" value="ABC_transptr_periplasmic_BD"/>
</dbReference>
<dbReference type="InterPro" id="IPR050902">
    <property type="entry name" value="ABC_Transporter_SBP"/>
</dbReference>
<dbReference type="KEGG" id="sedi:EBB79_08745"/>
<feature type="signal peptide" evidence="1">
    <location>
        <begin position="1"/>
        <end position="24"/>
    </location>
</feature>
<evidence type="ECO:0000256" key="1">
    <source>
        <dbReference type="SAM" id="SignalP"/>
    </source>
</evidence>
<feature type="chain" id="PRO_5019305620" evidence="1">
    <location>
        <begin position="25"/>
        <end position="383"/>
    </location>
</feature>
<dbReference type="AlphaFoldDB" id="A0A3T0N1T5"/>
<keyword evidence="1" id="KW-0732">Signal</keyword>
<dbReference type="RefSeq" id="WP_127748530.1">
    <property type="nucleotide sequence ID" value="NZ_CP033219.1"/>
</dbReference>